<dbReference type="EMBL" id="DS990442">
    <property type="protein sequence ID" value="EEQ63383.1"/>
    <property type="molecule type" value="Genomic_DNA"/>
</dbReference>
<evidence type="ECO:0000313" key="2">
    <source>
        <dbReference type="Proteomes" id="UP000003953"/>
    </source>
</evidence>
<keyword evidence="2" id="KW-1185">Reference proteome</keyword>
<sequence>MSLFQSALQTMIYNIVSTNYAFCFCKYSTKLTNKCFIPKHTR</sequence>
<name>C5EYN5_9HELI</name>
<organism evidence="1 2">
    <name type="scientific">Helicobacter pullorum MIT 98-5489</name>
    <dbReference type="NCBI Taxonomy" id="537972"/>
    <lineage>
        <taxon>Bacteria</taxon>
        <taxon>Pseudomonadati</taxon>
        <taxon>Campylobacterota</taxon>
        <taxon>Epsilonproteobacteria</taxon>
        <taxon>Campylobacterales</taxon>
        <taxon>Helicobacteraceae</taxon>
        <taxon>Helicobacter</taxon>
    </lineage>
</organism>
<dbReference type="AlphaFoldDB" id="C5EYN5"/>
<gene>
    <name evidence="1" type="ORF">HPMG_00840</name>
</gene>
<accession>C5EYN5</accession>
<reference evidence="2" key="1">
    <citation type="journal article" date="2014" name="Genome Announc.">
        <title>Draft genome sequences of six enterohepatic helicobacter species isolated from humans and one from rhesus macaques.</title>
        <authorList>
            <person name="Shen Z."/>
            <person name="Sheh A."/>
            <person name="Young S.K."/>
            <person name="Abouelliel A."/>
            <person name="Ward D.V."/>
            <person name="Earl A.M."/>
            <person name="Fox J.G."/>
        </authorList>
    </citation>
    <scope>NUCLEOTIDE SEQUENCE [LARGE SCALE GENOMIC DNA]</scope>
    <source>
        <strain evidence="2">MIT 98-5489</strain>
    </source>
</reference>
<proteinExistence type="predicted"/>
<dbReference type="Proteomes" id="UP000003953">
    <property type="component" value="Unassembled WGS sequence"/>
</dbReference>
<dbReference type="HOGENOM" id="CLU_3252487_0_0_7"/>
<protein>
    <submittedName>
        <fullName evidence="1">Uncharacterized protein</fullName>
    </submittedName>
</protein>
<evidence type="ECO:0000313" key="1">
    <source>
        <dbReference type="EMBL" id="EEQ63383.1"/>
    </source>
</evidence>